<keyword evidence="4 12" id="KW-0812">Transmembrane</keyword>
<keyword evidence="6" id="KW-0999">Mitochondrion inner membrane</keyword>
<evidence type="ECO:0000256" key="4">
    <source>
        <dbReference type="ARBA" id="ARBA00022692"/>
    </source>
</evidence>
<gene>
    <name evidence="14" type="ORF">CXB51_027211</name>
</gene>
<dbReference type="PANTHER" id="PTHR45671:SF10">
    <property type="entry name" value="SOLUTE CARRIER FAMILY 25 MEMBER 3"/>
    <property type="match status" value="1"/>
</dbReference>
<keyword evidence="7" id="KW-0809">Transit peptide</keyword>
<dbReference type="PROSITE" id="PS50920">
    <property type="entry name" value="SOLCAR"/>
    <property type="match status" value="6"/>
</dbReference>
<comment type="similarity">
    <text evidence="2">Belongs to the mitochondrial carrier (TC 2.A.29) family.</text>
</comment>
<evidence type="ECO:0000256" key="8">
    <source>
        <dbReference type="ARBA" id="ARBA00022989"/>
    </source>
</evidence>
<feature type="repeat" description="Solcar" evidence="12">
    <location>
        <begin position="157"/>
        <end position="258"/>
    </location>
</feature>
<dbReference type="GO" id="GO:0005315">
    <property type="term" value="F:phosphate transmembrane transporter activity"/>
    <property type="evidence" value="ECO:0007669"/>
    <property type="project" value="InterPro"/>
</dbReference>
<comment type="subcellular location">
    <subcellularLocation>
        <location evidence="1">Mitochondrion inner membrane</location>
        <topology evidence="1">Multi-pass membrane protein</topology>
    </subcellularLocation>
</comment>
<evidence type="ECO:0000313" key="14">
    <source>
        <dbReference type="EMBL" id="KAG8481779.1"/>
    </source>
</evidence>
<dbReference type="SUPFAM" id="SSF103506">
    <property type="entry name" value="Mitochondrial carrier"/>
    <property type="match status" value="2"/>
</dbReference>
<dbReference type="Proteomes" id="UP000701853">
    <property type="component" value="Chromosome 10"/>
</dbReference>
<feature type="repeat" description="Solcar" evidence="12">
    <location>
        <begin position="960"/>
        <end position="1039"/>
    </location>
</feature>
<sequence>MKSYDYREKVKEWLEKWVLEIQAKGEDLTLQVHRENRKHLSPNTAFGKREKQNPKGIPISSLSISPASISPFFSPLAMATNSDSFKQSLLPSFLYSSSPNSFSLDRLLNANSPAFSASRSTIPDAPAASSSPSIKARTFMIPSPNEPGKKIEMYSPQFYAACTFGGILSCGLTHMAVTPLDLVKCNMQILVDTKSGCGEGMEVYTIDPAKYKSISSGFGVLLKEQGVRGFFRGWVPTLLGYSAQGACKFGFYEFFKKYYSDLAGPEYFAKYKTLIYLAGSASAEVIADVALCPFEAVKVRVQTQPGFARGLSDGLPKFVRSEGALGLYKGIVPLWGRQIPYTMMKFASFETIVEMIYKYGIPTPKEQCSKGLQLGVSFAGGYVAGVFCAIVSHPADNLVSFLNNAKGATVGDAVKKLGLWGLFTRGLPLRIVMIGTLTGAQWGIYDAFKANYWWCCSCSCCCGACQGIECWKTCCHGGQLFIEKTVHLRGLFHMTAIPPPQPNQLLQRYINLALSPFSCSNLAKCLIQTSNVPMPSERAGKELCLNPISQTITSFAQVLPSTLNTTPLTTLAQKQERHHQHSTANRKHLCLNTEFGKREKQNPKGIPISSLFIFSRFHFSVFSPPAMAMDSDSFKQSLLPSFLYSSAPNSFSLDRLLNANSPAFSASRSTIPDAPAASSSPSIKARTFMIPSPNEPGKKIEMYSPQFYAACTFGGILSCGLTHMAVTPLDLVKCNMQNLVVAKSGCGEGMEVHTVSDSHYTWCGVDLHLFQISEFYRVALLDEYLVLFVAVNLIDPAKYKSISSGFGVLLKEQGVRGFFRGWVPTLLGYSAQGACKFGFYEFFKKYYSDLAGPEYFAKYKTLIYLAGSASAEVIADVALCPFEAVKVRVQTQPGFARGLSDGLPKFVRSEGALGLYKGIVPLWGRQIPYTMMKFASFETIVEMIYKYGIPTPKEQCSKGLQLGVSFAGGYVAGVFCAIVSHPADNLVSFLNNAKGATVGDAVKKLGLWGLFTRGLPLRIVMIGTLTGAQWGIYDAFKVFVGLPTTGGVAPAPAAVEPAKA</sequence>
<comment type="function">
    <text evidence="11">Transport of phosphate groups from the cytosol to the mitochondrial matrix. Mediates salt stress tolerance through an ATP-dependent pathway and via modulation of the gibberellin metabolism.</text>
</comment>
<feature type="repeat" description="Solcar" evidence="12">
    <location>
        <begin position="859"/>
        <end position="943"/>
    </location>
</feature>
<evidence type="ECO:0000256" key="13">
    <source>
        <dbReference type="SAM" id="MobiDB-lite"/>
    </source>
</evidence>
<dbReference type="GO" id="GO:0005743">
    <property type="term" value="C:mitochondrial inner membrane"/>
    <property type="evidence" value="ECO:0007669"/>
    <property type="project" value="UniProtKB-SubCell"/>
</dbReference>
<organism evidence="14 15">
    <name type="scientific">Gossypium anomalum</name>
    <dbReference type="NCBI Taxonomy" id="47600"/>
    <lineage>
        <taxon>Eukaryota</taxon>
        <taxon>Viridiplantae</taxon>
        <taxon>Streptophyta</taxon>
        <taxon>Embryophyta</taxon>
        <taxon>Tracheophyta</taxon>
        <taxon>Spermatophyta</taxon>
        <taxon>Magnoliopsida</taxon>
        <taxon>eudicotyledons</taxon>
        <taxon>Gunneridae</taxon>
        <taxon>Pentapetalae</taxon>
        <taxon>rosids</taxon>
        <taxon>malvids</taxon>
        <taxon>Malvales</taxon>
        <taxon>Malvaceae</taxon>
        <taxon>Malvoideae</taxon>
        <taxon>Gossypium</taxon>
    </lineage>
</organism>
<dbReference type="Pfam" id="PF00153">
    <property type="entry name" value="Mito_carr"/>
    <property type="match status" value="4"/>
</dbReference>
<protein>
    <submittedName>
        <fullName evidence="14">Uncharacterized protein</fullName>
    </submittedName>
</protein>
<dbReference type="PANTHER" id="PTHR45671">
    <property type="entry name" value="SOLUTE CARRIER FAMILY 25 (MITOCHONDRIAL CARRIER PHOSPHATE CARRIER), MEMBER 3, LIKE-RELATED-RELATED"/>
    <property type="match status" value="1"/>
</dbReference>
<evidence type="ECO:0000256" key="9">
    <source>
        <dbReference type="ARBA" id="ARBA00023128"/>
    </source>
</evidence>
<accession>A0A8J6CRD3</accession>
<dbReference type="Gene3D" id="1.50.40.10">
    <property type="entry name" value="Mitochondrial carrier domain"/>
    <property type="match status" value="2"/>
</dbReference>
<evidence type="ECO:0000313" key="15">
    <source>
        <dbReference type="Proteomes" id="UP000701853"/>
    </source>
</evidence>
<dbReference type="EMBL" id="JAHUZN010000010">
    <property type="protein sequence ID" value="KAG8481779.1"/>
    <property type="molecule type" value="Genomic_DNA"/>
</dbReference>
<keyword evidence="10 12" id="KW-0472">Membrane</keyword>
<evidence type="ECO:0000256" key="11">
    <source>
        <dbReference type="ARBA" id="ARBA00054871"/>
    </source>
</evidence>
<name>A0A8J6CRD3_9ROSI</name>
<evidence type="ECO:0000256" key="7">
    <source>
        <dbReference type="ARBA" id="ARBA00022946"/>
    </source>
</evidence>
<evidence type="ECO:0000256" key="5">
    <source>
        <dbReference type="ARBA" id="ARBA00022737"/>
    </source>
</evidence>
<evidence type="ECO:0000256" key="6">
    <source>
        <dbReference type="ARBA" id="ARBA00022792"/>
    </source>
</evidence>
<dbReference type="FunFam" id="1.50.40.10:FF:000012">
    <property type="entry name" value="Phosphate carrier protein, mitochondrial"/>
    <property type="match status" value="2"/>
</dbReference>
<keyword evidence="5" id="KW-0677">Repeat</keyword>
<keyword evidence="9" id="KW-0496">Mitochondrion</keyword>
<evidence type="ECO:0000256" key="2">
    <source>
        <dbReference type="ARBA" id="ARBA00006375"/>
    </source>
</evidence>
<feature type="repeat" description="Solcar" evidence="12">
    <location>
        <begin position="706"/>
        <end position="846"/>
    </location>
</feature>
<evidence type="ECO:0000256" key="3">
    <source>
        <dbReference type="ARBA" id="ARBA00022448"/>
    </source>
</evidence>
<keyword evidence="3" id="KW-0813">Transport</keyword>
<dbReference type="InterPro" id="IPR023395">
    <property type="entry name" value="MCP_dom_sf"/>
</dbReference>
<dbReference type="GO" id="GO:0003729">
    <property type="term" value="F:mRNA binding"/>
    <property type="evidence" value="ECO:0007669"/>
    <property type="project" value="UniProtKB-ARBA"/>
</dbReference>
<comment type="caution">
    <text evidence="14">The sequence shown here is derived from an EMBL/GenBank/DDBJ whole genome shotgun (WGS) entry which is preliminary data.</text>
</comment>
<dbReference type="GO" id="GO:1990547">
    <property type="term" value="P:mitochondrial phosphate ion transmembrane transport"/>
    <property type="evidence" value="ECO:0007669"/>
    <property type="project" value="InterPro"/>
</dbReference>
<evidence type="ECO:0000256" key="1">
    <source>
        <dbReference type="ARBA" id="ARBA00004448"/>
    </source>
</evidence>
<evidence type="ECO:0000256" key="12">
    <source>
        <dbReference type="PROSITE-ProRule" id="PRU00282"/>
    </source>
</evidence>
<dbReference type="OrthoDB" id="427452at2759"/>
<dbReference type="AlphaFoldDB" id="A0A8J6CRD3"/>
<feature type="repeat" description="Solcar" evidence="12">
    <location>
        <begin position="372"/>
        <end position="451"/>
    </location>
</feature>
<reference evidence="14 15" key="1">
    <citation type="journal article" date="2021" name="bioRxiv">
        <title>The Gossypium anomalum genome as a resource for cotton improvement and evolutionary analysis of hybrid incompatibility.</title>
        <authorList>
            <person name="Grover C.E."/>
            <person name="Yuan D."/>
            <person name="Arick M.A."/>
            <person name="Miller E.R."/>
            <person name="Hu G."/>
            <person name="Peterson D.G."/>
            <person name="Wendel J.F."/>
            <person name="Udall J.A."/>
        </authorList>
    </citation>
    <scope>NUCLEOTIDE SEQUENCE [LARGE SCALE GENOMIC DNA]</scope>
    <source>
        <strain evidence="14">JFW-Udall</strain>
        <tissue evidence="14">Leaf</tissue>
    </source>
</reference>
<dbReference type="InterPro" id="IPR044677">
    <property type="entry name" value="SLC25A3/Pic2/Mir1-like"/>
</dbReference>
<keyword evidence="15" id="KW-1185">Reference proteome</keyword>
<evidence type="ECO:0000256" key="10">
    <source>
        <dbReference type="ARBA" id="ARBA00023136"/>
    </source>
</evidence>
<dbReference type="InterPro" id="IPR018108">
    <property type="entry name" value="MCP_transmembrane"/>
</dbReference>
<dbReference type="GO" id="GO:0009651">
    <property type="term" value="P:response to salt stress"/>
    <property type="evidence" value="ECO:0007669"/>
    <property type="project" value="UniProtKB-ARBA"/>
</dbReference>
<proteinExistence type="inferred from homology"/>
<keyword evidence="8" id="KW-1133">Transmembrane helix</keyword>
<feature type="repeat" description="Solcar" evidence="12">
    <location>
        <begin position="271"/>
        <end position="355"/>
    </location>
</feature>
<feature type="region of interest" description="Disordered" evidence="13">
    <location>
        <begin position="39"/>
        <end position="58"/>
    </location>
</feature>